<reference evidence="5 6" key="2">
    <citation type="journal article" date="2011" name="J. Bacteriol.">
        <title>Complete genome sequence of strain HTCC2503T of Parvularcula bermudensis, the type species of the order "Parvularculales" in the class Alphaproteobacteria.</title>
        <authorList>
            <person name="Oh H.M."/>
            <person name="Kang I."/>
            <person name="Vergin K.L."/>
            <person name="Kang D."/>
            <person name="Rhee K.H."/>
            <person name="Giovannoni S.J."/>
            <person name="Cho J.C."/>
        </authorList>
    </citation>
    <scope>NUCLEOTIDE SEQUENCE [LARGE SCALE GENOMIC DNA]</scope>
    <source>
        <strain evidence="6">ATCC BAA-594 / HTCC2503 / KCTC 12087</strain>
    </source>
</reference>
<feature type="domain" description="N-acetyltransferase" evidence="4">
    <location>
        <begin position="10"/>
        <end position="161"/>
    </location>
</feature>
<dbReference type="HOGENOM" id="CLU_013985_3_4_5"/>
<dbReference type="EMBL" id="CP002156">
    <property type="protein sequence ID" value="ADM09139.1"/>
    <property type="molecule type" value="Genomic_DNA"/>
</dbReference>
<keyword evidence="6" id="KW-1185">Reference proteome</keyword>
<evidence type="ECO:0000256" key="1">
    <source>
        <dbReference type="ARBA" id="ARBA00022679"/>
    </source>
</evidence>
<dbReference type="Proteomes" id="UP000001302">
    <property type="component" value="Chromosome"/>
</dbReference>
<dbReference type="AlphaFoldDB" id="E0TG96"/>
<dbReference type="Gene3D" id="3.40.630.30">
    <property type="match status" value="1"/>
</dbReference>
<reference evidence="6" key="1">
    <citation type="submission" date="2010-08" db="EMBL/GenBank/DDBJ databases">
        <title>Genome sequence of Parvularcula bermudensis HTCC2503.</title>
        <authorList>
            <person name="Kang D.-M."/>
            <person name="Oh H.-M."/>
            <person name="Cho J.-C."/>
        </authorList>
    </citation>
    <scope>NUCLEOTIDE SEQUENCE [LARGE SCALE GENOMIC DNA]</scope>
    <source>
        <strain evidence="6">ATCC BAA-594 / HTCC2503 / KCTC 12087</strain>
    </source>
</reference>
<comment type="similarity">
    <text evidence="3">Belongs to the acetyltransferase family. RimJ subfamily.</text>
</comment>
<gene>
    <name evidence="5" type="ordered locus">PB2503_05327</name>
</gene>
<name>E0TG96_PARBH</name>
<dbReference type="PROSITE" id="PS51186">
    <property type="entry name" value="GNAT"/>
    <property type="match status" value="1"/>
</dbReference>
<keyword evidence="1 5" id="KW-0808">Transferase</keyword>
<dbReference type="RefSeq" id="WP_013300113.1">
    <property type="nucleotide sequence ID" value="NC_014414.1"/>
</dbReference>
<proteinExistence type="inferred from homology"/>
<sequence>MPHSLRTERLVLRRSVLRDADDLTVVFGDRDVAVSTKTWGHPLTREETLFRLRQWRTSDPRETFGLVMVQNGRVIGSIGLSQRLGRRWSIGYSVRKDLWGQGLTTEAVRALCAHAFRALPVNAIEADIFTDNVASQRVALKVGFRPLGDIGPGWSMTRRDNFPRLGFRLTRQDLKP</sequence>
<dbReference type="InterPro" id="IPR016181">
    <property type="entry name" value="Acyl_CoA_acyltransferase"/>
</dbReference>
<evidence type="ECO:0000313" key="5">
    <source>
        <dbReference type="EMBL" id="ADM09139.1"/>
    </source>
</evidence>
<dbReference type="KEGG" id="pbr:PB2503_05327"/>
<evidence type="ECO:0000259" key="4">
    <source>
        <dbReference type="PROSITE" id="PS51186"/>
    </source>
</evidence>
<dbReference type="InterPro" id="IPR000182">
    <property type="entry name" value="GNAT_dom"/>
</dbReference>
<evidence type="ECO:0000313" key="6">
    <source>
        <dbReference type="Proteomes" id="UP000001302"/>
    </source>
</evidence>
<dbReference type="SUPFAM" id="SSF55729">
    <property type="entry name" value="Acyl-CoA N-acyltransferases (Nat)"/>
    <property type="match status" value="1"/>
</dbReference>
<dbReference type="GO" id="GO:0008999">
    <property type="term" value="F:protein-N-terminal-alanine acetyltransferase activity"/>
    <property type="evidence" value="ECO:0007669"/>
    <property type="project" value="TreeGrafter"/>
</dbReference>
<dbReference type="OrthoDB" id="9804153at2"/>
<dbReference type="eggNOG" id="COG1670">
    <property type="taxonomic scope" value="Bacteria"/>
</dbReference>
<evidence type="ECO:0000256" key="3">
    <source>
        <dbReference type="ARBA" id="ARBA00038502"/>
    </source>
</evidence>
<evidence type="ECO:0000256" key="2">
    <source>
        <dbReference type="ARBA" id="ARBA00023315"/>
    </source>
</evidence>
<dbReference type="GO" id="GO:0005737">
    <property type="term" value="C:cytoplasm"/>
    <property type="evidence" value="ECO:0007669"/>
    <property type="project" value="TreeGrafter"/>
</dbReference>
<dbReference type="PANTHER" id="PTHR43792:SF8">
    <property type="entry name" value="[RIBOSOMAL PROTEIN US5]-ALANINE N-ACETYLTRANSFERASE"/>
    <property type="match status" value="1"/>
</dbReference>
<organism evidence="5 6">
    <name type="scientific">Parvularcula bermudensis (strain ATCC BAA-594 / HTCC2503 / KCTC 12087)</name>
    <dbReference type="NCBI Taxonomy" id="314260"/>
    <lineage>
        <taxon>Bacteria</taxon>
        <taxon>Pseudomonadati</taxon>
        <taxon>Pseudomonadota</taxon>
        <taxon>Alphaproteobacteria</taxon>
        <taxon>Parvularculales</taxon>
        <taxon>Parvularculaceae</taxon>
        <taxon>Parvularcula</taxon>
    </lineage>
</organism>
<accession>E0TG96</accession>
<dbReference type="Pfam" id="PF13302">
    <property type="entry name" value="Acetyltransf_3"/>
    <property type="match status" value="1"/>
</dbReference>
<protein>
    <submittedName>
        <fullName evidence="5">Ribosomal-protein-alanine acetyltransferase</fullName>
    </submittedName>
</protein>
<dbReference type="InterPro" id="IPR051531">
    <property type="entry name" value="N-acetyltransferase"/>
</dbReference>
<keyword evidence="2" id="KW-0012">Acyltransferase</keyword>
<dbReference type="PANTHER" id="PTHR43792">
    <property type="entry name" value="GNAT FAMILY, PUTATIVE (AFU_ORTHOLOGUE AFUA_3G00765)-RELATED-RELATED"/>
    <property type="match status" value="1"/>
</dbReference>
<dbReference type="STRING" id="314260.PB2503_05327"/>